<evidence type="ECO:0000256" key="5">
    <source>
        <dbReference type="HAMAP-Rule" id="MF_00658"/>
    </source>
</evidence>
<dbReference type="GO" id="GO:0005737">
    <property type="term" value="C:cytoplasm"/>
    <property type="evidence" value="ECO:0007669"/>
    <property type="project" value="UniProtKB-SubCell"/>
</dbReference>
<dbReference type="Gene3D" id="3.40.1280.10">
    <property type="match status" value="1"/>
</dbReference>
<evidence type="ECO:0000256" key="4">
    <source>
        <dbReference type="ARBA" id="ARBA00038303"/>
    </source>
</evidence>
<feature type="binding site" evidence="5">
    <location>
        <position position="107"/>
    </location>
    <ligand>
        <name>S-adenosyl-L-methionine</name>
        <dbReference type="ChEBI" id="CHEBI:59789"/>
    </ligand>
</feature>
<feature type="binding site" evidence="5">
    <location>
        <position position="75"/>
    </location>
    <ligand>
        <name>S-adenosyl-L-methionine</name>
        <dbReference type="ChEBI" id="CHEBI:59789"/>
    </ligand>
</feature>
<evidence type="ECO:0000313" key="7">
    <source>
        <dbReference type="Proteomes" id="UP000440694"/>
    </source>
</evidence>
<dbReference type="NCBIfam" id="NF000989">
    <property type="entry name" value="PRK00103.2-3"/>
    <property type="match status" value="1"/>
</dbReference>
<dbReference type="EC" id="2.1.1.177" evidence="5"/>
<keyword evidence="7" id="KW-1185">Reference proteome</keyword>
<dbReference type="CDD" id="cd18081">
    <property type="entry name" value="RlmH-like"/>
    <property type="match status" value="1"/>
</dbReference>
<comment type="catalytic activity">
    <reaction evidence="5">
        <text>pseudouridine(1915) in 23S rRNA + S-adenosyl-L-methionine = N(3)-methylpseudouridine(1915) in 23S rRNA + S-adenosyl-L-homocysteine + H(+)</text>
        <dbReference type="Rhea" id="RHEA:42752"/>
        <dbReference type="Rhea" id="RHEA-COMP:10221"/>
        <dbReference type="Rhea" id="RHEA-COMP:10222"/>
        <dbReference type="ChEBI" id="CHEBI:15378"/>
        <dbReference type="ChEBI" id="CHEBI:57856"/>
        <dbReference type="ChEBI" id="CHEBI:59789"/>
        <dbReference type="ChEBI" id="CHEBI:65314"/>
        <dbReference type="ChEBI" id="CHEBI:74486"/>
        <dbReference type="EC" id="2.1.1.177"/>
    </reaction>
</comment>
<keyword evidence="1 5" id="KW-0489">Methyltransferase</keyword>
<name>A0A6I3KLJ9_9HYPH</name>
<keyword evidence="2 5" id="KW-0808">Transferase</keyword>
<feature type="binding site" evidence="5">
    <location>
        <begin position="126"/>
        <end position="131"/>
    </location>
    <ligand>
        <name>S-adenosyl-L-methionine</name>
        <dbReference type="ChEBI" id="CHEBI:59789"/>
    </ligand>
</feature>
<comment type="similarity">
    <text evidence="4 5">Belongs to the RNA methyltransferase RlmH family.</text>
</comment>
<keyword evidence="5" id="KW-0698">rRNA processing</keyword>
<dbReference type="Pfam" id="PF02590">
    <property type="entry name" value="SPOUT_MTase"/>
    <property type="match status" value="1"/>
</dbReference>
<dbReference type="PANTHER" id="PTHR33603:SF1">
    <property type="entry name" value="RIBOSOMAL RNA LARGE SUBUNIT METHYLTRANSFERASE H"/>
    <property type="match status" value="1"/>
</dbReference>
<proteinExistence type="inferred from homology"/>
<dbReference type="RefSeq" id="WP_154739806.1">
    <property type="nucleotide sequence ID" value="NZ_WMBQ01000002.1"/>
</dbReference>
<keyword evidence="5" id="KW-0963">Cytoplasm</keyword>
<evidence type="ECO:0000256" key="1">
    <source>
        <dbReference type="ARBA" id="ARBA00022603"/>
    </source>
</evidence>
<sequence length="159" mass="16704">MRLVVAAVGRLKDAERELCERYSKRFDAAGRSLCLGPLTITELSESRAAGADARKADEAARLMKAAGTADVRVVLDEGGKALSSEAFAKWIAQRRDGGAKGLAFLIGGPDGHGPAALDGAALKLSLGPMTLPHGMARAVLIEQLYRAATILSGHPYHRA</sequence>
<dbReference type="InterPro" id="IPR003742">
    <property type="entry name" value="RlmH-like"/>
</dbReference>
<comment type="subcellular location">
    <subcellularLocation>
        <location evidence="5">Cytoplasm</location>
    </subcellularLocation>
</comment>
<keyword evidence="3 5" id="KW-0949">S-adenosyl-L-methionine</keyword>
<dbReference type="PIRSF" id="PIRSF004505">
    <property type="entry name" value="MT_bac"/>
    <property type="match status" value="1"/>
</dbReference>
<comment type="function">
    <text evidence="5">Specifically methylates the pseudouridine at position 1915 (m3Psi1915) in 23S rRNA.</text>
</comment>
<dbReference type="AlphaFoldDB" id="A0A6I3KLJ9"/>
<reference evidence="6 7" key="1">
    <citation type="submission" date="2019-11" db="EMBL/GenBank/DDBJ databases">
        <title>Identification of a novel strain.</title>
        <authorList>
            <person name="Xu Q."/>
            <person name="Wang G."/>
        </authorList>
    </citation>
    <scope>NUCLEOTIDE SEQUENCE [LARGE SCALE GENOMIC DNA]</scope>
    <source>
        <strain evidence="7">xq</strain>
    </source>
</reference>
<dbReference type="SUPFAM" id="SSF75217">
    <property type="entry name" value="alpha/beta knot"/>
    <property type="match status" value="1"/>
</dbReference>
<dbReference type="EMBL" id="WMBQ01000002">
    <property type="protein sequence ID" value="MTD95243.1"/>
    <property type="molecule type" value="Genomic_DNA"/>
</dbReference>
<gene>
    <name evidence="5 6" type="primary">rlmH</name>
    <name evidence="6" type="ORF">GIW81_12965</name>
</gene>
<protein>
    <recommendedName>
        <fullName evidence="5">Ribosomal RNA large subunit methyltransferase H</fullName>
        <ecNumber evidence="5">2.1.1.177</ecNumber>
    </recommendedName>
    <alternativeName>
        <fullName evidence="5">23S rRNA (pseudouridine1915-N3)-methyltransferase</fullName>
    </alternativeName>
    <alternativeName>
        <fullName evidence="5">23S rRNA m3Psi1915 methyltransferase</fullName>
    </alternativeName>
    <alternativeName>
        <fullName evidence="5">rRNA (pseudouridine-N3-)-methyltransferase RlmH</fullName>
    </alternativeName>
</protein>
<accession>A0A6I3KLJ9</accession>
<dbReference type="InterPro" id="IPR029028">
    <property type="entry name" value="Alpha/beta_knot_MTases"/>
</dbReference>
<evidence type="ECO:0000256" key="3">
    <source>
        <dbReference type="ARBA" id="ARBA00022691"/>
    </source>
</evidence>
<evidence type="ECO:0000313" key="6">
    <source>
        <dbReference type="EMBL" id="MTD95243.1"/>
    </source>
</evidence>
<evidence type="ECO:0000256" key="2">
    <source>
        <dbReference type="ARBA" id="ARBA00022679"/>
    </source>
</evidence>
<dbReference type="GO" id="GO:0070038">
    <property type="term" value="F:rRNA (pseudouridine-N3-)-methyltransferase activity"/>
    <property type="evidence" value="ECO:0007669"/>
    <property type="project" value="UniProtKB-UniRule"/>
</dbReference>
<dbReference type="PANTHER" id="PTHR33603">
    <property type="entry name" value="METHYLTRANSFERASE"/>
    <property type="match status" value="1"/>
</dbReference>
<dbReference type="Proteomes" id="UP000440694">
    <property type="component" value="Unassembled WGS sequence"/>
</dbReference>
<comment type="caution">
    <text evidence="6">The sequence shown here is derived from an EMBL/GenBank/DDBJ whole genome shotgun (WGS) entry which is preliminary data.</text>
</comment>
<comment type="subunit">
    <text evidence="5">Homodimer.</text>
</comment>
<dbReference type="InterPro" id="IPR029026">
    <property type="entry name" value="tRNA_m1G_MTases_N"/>
</dbReference>
<organism evidence="6 7">
    <name type="scientific">Hyphomicrobium album</name>
    <dbReference type="NCBI Taxonomy" id="2665159"/>
    <lineage>
        <taxon>Bacteria</taxon>
        <taxon>Pseudomonadati</taxon>
        <taxon>Pseudomonadota</taxon>
        <taxon>Alphaproteobacteria</taxon>
        <taxon>Hyphomicrobiales</taxon>
        <taxon>Hyphomicrobiaceae</taxon>
        <taxon>Hyphomicrobium</taxon>
    </lineage>
</organism>
<dbReference type="HAMAP" id="MF_00658">
    <property type="entry name" value="23SrRNA_methyltr_H"/>
    <property type="match status" value="1"/>
</dbReference>